<keyword evidence="4" id="KW-0614">Plasmid</keyword>
<evidence type="ECO:0008006" key="6">
    <source>
        <dbReference type="Google" id="ProtNLM"/>
    </source>
</evidence>
<gene>
    <name evidence="4" type="ORF">BT246_70120</name>
</gene>
<dbReference type="SUPFAM" id="SSF53098">
    <property type="entry name" value="Ribonuclease H-like"/>
    <property type="match status" value="1"/>
</dbReference>
<reference evidence="4 5" key="1">
    <citation type="submission" date="2016-04" db="EMBL/GenBank/DDBJ databases">
        <title>High quality genome of the nematocidal Bacillus thuringiensis MYBT18246.</title>
        <authorList>
            <person name="Hollensteiner J."/>
            <person name="Poehlein A."/>
            <person name="Sproeer C."/>
            <person name="Bunk B."/>
            <person name="Rosenstiel P."/>
            <person name="Schulenburg H."/>
            <person name="Liesegang H."/>
        </authorList>
    </citation>
    <scope>NUCLEOTIDE SEQUENCE [LARGE SCALE GENOMIC DNA]</scope>
    <source>
        <strain evidence="4 5">MYBT18246</strain>
        <plasmid evidence="4 5">p109822</plasmid>
    </source>
</reference>
<evidence type="ECO:0000259" key="3">
    <source>
        <dbReference type="Pfam" id="PF13276"/>
    </source>
</evidence>
<feature type="domain" description="Integrase catalytic" evidence="2">
    <location>
        <begin position="106"/>
        <end position="146"/>
    </location>
</feature>
<dbReference type="Pfam" id="PF13276">
    <property type="entry name" value="HTH_21"/>
    <property type="match status" value="1"/>
</dbReference>
<feature type="domain" description="HTH-like" evidence="3">
    <location>
        <begin position="26"/>
        <end position="82"/>
    </location>
</feature>
<dbReference type="GO" id="GO:0003676">
    <property type="term" value="F:nucleic acid binding"/>
    <property type="evidence" value="ECO:0007669"/>
    <property type="project" value="InterPro"/>
</dbReference>
<dbReference type="Proteomes" id="UP000092743">
    <property type="component" value="Plasmid p109822"/>
</dbReference>
<dbReference type="InterPro" id="IPR036397">
    <property type="entry name" value="RNaseH_sf"/>
</dbReference>
<evidence type="ECO:0000313" key="5">
    <source>
        <dbReference type="Proteomes" id="UP000092743"/>
    </source>
</evidence>
<dbReference type="PANTHER" id="PTHR46889">
    <property type="entry name" value="TRANSPOSASE INSF FOR INSERTION SEQUENCE IS3B-RELATED"/>
    <property type="match status" value="1"/>
</dbReference>
<organism evidence="4 5">
    <name type="scientific">Bacillus thuringiensis</name>
    <dbReference type="NCBI Taxonomy" id="1428"/>
    <lineage>
        <taxon>Bacteria</taxon>
        <taxon>Bacillati</taxon>
        <taxon>Bacillota</taxon>
        <taxon>Bacilli</taxon>
        <taxon>Bacillales</taxon>
        <taxon>Bacillaceae</taxon>
        <taxon>Bacillus</taxon>
        <taxon>Bacillus cereus group</taxon>
    </lineage>
</organism>
<geneLocation type="plasmid" evidence="4 5">
    <name>p109822</name>
</geneLocation>
<dbReference type="InterPro" id="IPR001584">
    <property type="entry name" value="Integrase_cat-core"/>
</dbReference>
<dbReference type="AlphaFoldDB" id="A0A9W3SJH1"/>
<sequence length="158" mass="18627">MPSSHVSRSGYYKWRNHTKSPRQVSREHLTKEIHCIFLESRYLYGSPKITSVLRQKGKCILQKTVARIMKEQGLQSRTLKKYKATTNSKYSYPIHDNVLERQFKIEKPNQVWVADITYIPTKEDWLYVASLMDLYSKKNVGWHADRTVFGICIIIVFL</sequence>
<dbReference type="Pfam" id="PF00665">
    <property type="entry name" value="rve"/>
    <property type="match status" value="1"/>
</dbReference>
<dbReference type="Gene3D" id="3.30.420.10">
    <property type="entry name" value="Ribonuclease H-like superfamily/Ribonuclease H"/>
    <property type="match status" value="1"/>
</dbReference>
<evidence type="ECO:0000256" key="1">
    <source>
        <dbReference type="ARBA" id="ARBA00002286"/>
    </source>
</evidence>
<dbReference type="InterPro" id="IPR012337">
    <property type="entry name" value="RNaseH-like_sf"/>
</dbReference>
<dbReference type="InterPro" id="IPR025948">
    <property type="entry name" value="HTH-like_dom"/>
</dbReference>
<dbReference type="InterPro" id="IPR050900">
    <property type="entry name" value="Transposase_IS3/IS150/IS904"/>
</dbReference>
<protein>
    <recommendedName>
        <fullName evidence="6">HTH-like domain-containing protein</fullName>
    </recommendedName>
</protein>
<accession>A0A9W3SJH1</accession>
<evidence type="ECO:0000313" key="4">
    <source>
        <dbReference type="EMBL" id="ANS52303.1"/>
    </source>
</evidence>
<dbReference type="PANTHER" id="PTHR46889:SF4">
    <property type="entry name" value="TRANSPOSASE INSO FOR INSERTION SEQUENCE ELEMENT IS911B-RELATED"/>
    <property type="match status" value="1"/>
</dbReference>
<dbReference type="GO" id="GO:0015074">
    <property type="term" value="P:DNA integration"/>
    <property type="evidence" value="ECO:0007669"/>
    <property type="project" value="InterPro"/>
</dbReference>
<dbReference type="EMBL" id="CP015355">
    <property type="protein sequence ID" value="ANS52303.1"/>
    <property type="molecule type" value="Genomic_DNA"/>
</dbReference>
<proteinExistence type="predicted"/>
<dbReference type="RefSeq" id="WP_157686200.1">
    <property type="nucleotide sequence ID" value="NZ_LDEQ01000757.1"/>
</dbReference>
<name>A0A9W3SJH1_BACTU</name>
<comment type="function">
    <text evidence="1">Involved in the transposition of the insertion sequence.</text>
</comment>
<evidence type="ECO:0000259" key="2">
    <source>
        <dbReference type="Pfam" id="PF00665"/>
    </source>
</evidence>